<dbReference type="GO" id="GO:0003824">
    <property type="term" value="F:catalytic activity"/>
    <property type="evidence" value="ECO:0007669"/>
    <property type="project" value="UniProtKB-KW"/>
</dbReference>
<proteinExistence type="predicted"/>
<dbReference type="SUPFAM" id="SSF56672">
    <property type="entry name" value="DNA/RNA polymerases"/>
    <property type="match status" value="1"/>
</dbReference>
<organism evidence="3 4">
    <name type="scientific">Plakobranchus ocellatus</name>
    <dbReference type="NCBI Taxonomy" id="259542"/>
    <lineage>
        <taxon>Eukaryota</taxon>
        <taxon>Metazoa</taxon>
        <taxon>Spiralia</taxon>
        <taxon>Lophotrochozoa</taxon>
        <taxon>Mollusca</taxon>
        <taxon>Gastropoda</taxon>
        <taxon>Heterobranchia</taxon>
        <taxon>Euthyneura</taxon>
        <taxon>Panpulmonata</taxon>
        <taxon>Sacoglossa</taxon>
        <taxon>Placobranchoidea</taxon>
        <taxon>Plakobranchidae</taxon>
        <taxon>Plakobranchus</taxon>
    </lineage>
</organism>
<dbReference type="PANTHER" id="PTHR37984:SF5">
    <property type="entry name" value="PROTEIN NYNRIN-LIKE"/>
    <property type="match status" value="1"/>
</dbReference>
<sequence>MTQSFFASKQALAEAIMLVHPCTDCPIALTCDASDVVIGAVLEQYAHGRWEPLAFFSDNCVNQRLSAVLSQRTPGCPTRHFRYMLGGRQFSTDIRHISEEKNVVADCLSRAVTDTNAVSLGIDYTAMAAAQSSSADVQAYSTALNNLQITRTKLNDQRTQTPLRYLN</sequence>
<evidence type="ECO:0000256" key="1">
    <source>
        <dbReference type="ARBA" id="ARBA00023268"/>
    </source>
</evidence>
<dbReference type="PANTHER" id="PTHR37984">
    <property type="entry name" value="PROTEIN CBG26694"/>
    <property type="match status" value="1"/>
</dbReference>
<dbReference type="InterPro" id="IPR043502">
    <property type="entry name" value="DNA/RNA_pol_sf"/>
</dbReference>
<dbReference type="AlphaFoldDB" id="A0AAV3YPE1"/>
<gene>
    <name evidence="3" type="ORF">PoB_001063300</name>
</gene>
<evidence type="ECO:0000313" key="4">
    <source>
        <dbReference type="Proteomes" id="UP000735302"/>
    </source>
</evidence>
<accession>A0AAV3YPE1</accession>
<protein>
    <submittedName>
        <fullName evidence="3">Transposon ty3-g Gag-Pol polyprotein</fullName>
    </submittedName>
</protein>
<name>A0AAV3YPE1_9GAST</name>
<dbReference type="InterPro" id="IPR050951">
    <property type="entry name" value="Retrovirus_Pol_polyprotein"/>
</dbReference>
<dbReference type="EMBL" id="BLXT01001278">
    <property type="protein sequence ID" value="GFN84127.1"/>
    <property type="molecule type" value="Genomic_DNA"/>
</dbReference>
<dbReference type="InterPro" id="IPR041577">
    <property type="entry name" value="RT_RNaseH_2"/>
</dbReference>
<keyword evidence="1" id="KW-0511">Multifunctional enzyme</keyword>
<reference evidence="3 4" key="1">
    <citation type="journal article" date="2021" name="Elife">
        <title>Chloroplast acquisition without the gene transfer in kleptoplastic sea slugs, Plakobranchus ocellatus.</title>
        <authorList>
            <person name="Maeda T."/>
            <person name="Takahashi S."/>
            <person name="Yoshida T."/>
            <person name="Shimamura S."/>
            <person name="Takaki Y."/>
            <person name="Nagai Y."/>
            <person name="Toyoda A."/>
            <person name="Suzuki Y."/>
            <person name="Arimoto A."/>
            <person name="Ishii H."/>
            <person name="Satoh N."/>
            <person name="Nishiyama T."/>
            <person name="Hasebe M."/>
            <person name="Maruyama T."/>
            <person name="Minagawa J."/>
            <person name="Obokata J."/>
            <person name="Shigenobu S."/>
        </authorList>
    </citation>
    <scope>NUCLEOTIDE SEQUENCE [LARGE SCALE GENOMIC DNA]</scope>
</reference>
<feature type="domain" description="Reverse transcriptase/retrotransposon-derived protein RNase H-like" evidence="2">
    <location>
        <begin position="2"/>
        <end position="60"/>
    </location>
</feature>
<dbReference type="Pfam" id="PF17919">
    <property type="entry name" value="RT_RNaseH_2"/>
    <property type="match status" value="1"/>
</dbReference>
<dbReference type="Proteomes" id="UP000735302">
    <property type="component" value="Unassembled WGS sequence"/>
</dbReference>
<comment type="caution">
    <text evidence="3">The sequence shown here is derived from an EMBL/GenBank/DDBJ whole genome shotgun (WGS) entry which is preliminary data.</text>
</comment>
<evidence type="ECO:0000313" key="3">
    <source>
        <dbReference type="EMBL" id="GFN84127.1"/>
    </source>
</evidence>
<evidence type="ECO:0000259" key="2">
    <source>
        <dbReference type="Pfam" id="PF17919"/>
    </source>
</evidence>
<keyword evidence="4" id="KW-1185">Reference proteome</keyword>